<evidence type="ECO:0000256" key="7">
    <source>
        <dbReference type="ARBA" id="ARBA00022741"/>
    </source>
</evidence>
<keyword evidence="6 13" id="KW-0479">Metal-binding</keyword>
<dbReference type="GO" id="GO:0005829">
    <property type="term" value="C:cytosol"/>
    <property type="evidence" value="ECO:0007669"/>
    <property type="project" value="TreeGrafter"/>
</dbReference>
<accession>A0A0R0CN00</accession>
<reference evidence="15 16" key="1">
    <citation type="submission" date="2015-05" db="EMBL/GenBank/DDBJ databases">
        <title>Genome sequencing and analysis of members of genus Stenotrophomonas.</title>
        <authorList>
            <person name="Patil P.P."/>
            <person name="Midha S."/>
            <person name="Patil P.B."/>
        </authorList>
    </citation>
    <scope>NUCLEOTIDE SEQUENCE [LARGE SCALE GENOMIC DNA]</scope>
    <source>
        <strain evidence="15 16">DSM 21858</strain>
    </source>
</reference>
<evidence type="ECO:0000256" key="10">
    <source>
        <dbReference type="ARBA" id="ARBA00022917"/>
    </source>
</evidence>
<evidence type="ECO:0000313" key="16">
    <source>
        <dbReference type="Proteomes" id="UP000052052"/>
    </source>
</evidence>
<comment type="similarity">
    <text evidence="2 13">Belongs to the class-I aminoacyl-tRNA synthetase family.</text>
</comment>
<dbReference type="Pfam" id="PF01406">
    <property type="entry name" value="tRNA-synt_1e"/>
    <property type="match status" value="1"/>
</dbReference>
<dbReference type="GO" id="GO:0004817">
    <property type="term" value="F:cysteine-tRNA ligase activity"/>
    <property type="evidence" value="ECO:0007669"/>
    <property type="project" value="UniProtKB-UniRule"/>
</dbReference>
<evidence type="ECO:0000256" key="12">
    <source>
        <dbReference type="ARBA" id="ARBA00047398"/>
    </source>
</evidence>
<keyword evidence="10 13" id="KW-0648">Protein biosynthesis</keyword>
<keyword evidence="7 13" id="KW-0547">Nucleotide-binding</keyword>
<dbReference type="InterPro" id="IPR014729">
    <property type="entry name" value="Rossmann-like_a/b/a_fold"/>
</dbReference>
<dbReference type="PANTHER" id="PTHR10890">
    <property type="entry name" value="CYSTEINYL-TRNA SYNTHETASE"/>
    <property type="match status" value="1"/>
</dbReference>
<dbReference type="NCBIfam" id="TIGR00435">
    <property type="entry name" value="cysS"/>
    <property type="match status" value="1"/>
</dbReference>
<dbReference type="EC" id="6.1.1.16" evidence="13"/>
<dbReference type="RefSeq" id="WP_057657250.1">
    <property type="nucleotide sequence ID" value="NZ_LDJL01000004.1"/>
</dbReference>
<evidence type="ECO:0000256" key="4">
    <source>
        <dbReference type="ARBA" id="ARBA00022490"/>
    </source>
</evidence>
<dbReference type="OrthoDB" id="9815130at2"/>
<dbReference type="SMART" id="SM00840">
    <property type="entry name" value="DALR_2"/>
    <property type="match status" value="1"/>
</dbReference>
<evidence type="ECO:0000313" key="15">
    <source>
        <dbReference type="EMBL" id="KRG70928.1"/>
    </source>
</evidence>
<gene>
    <name evidence="13" type="primary">cysS</name>
    <name evidence="15" type="ORF">ABB29_03605</name>
</gene>
<feature type="short sequence motif" description="'KMSKS' region" evidence="13">
    <location>
        <begin position="267"/>
        <end position="271"/>
    </location>
</feature>
<feature type="short sequence motif" description="'HIGH' region" evidence="13">
    <location>
        <begin position="31"/>
        <end position="41"/>
    </location>
</feature>
<comment type="caution">
    <text evidence="15">The sequence shown here is derived from an EMBL/GenBank/DDBJ whole genome shotgun (WGS) entry which is preliminary data.</text>
</comment>
<keyword evidence="11 13" id="KW-0030">Aminoacyl-tRNA synthetase</keyword>
<dbReference type="HAMAP" id="MF_00041">
    <property type="entry name" value="Cys_tRNA_synth"/>
    <property type="match status" value="1"/>
</dbReference>
<dbReference type="PRINTS" id="PR00983">
    <property type="entry name" value="TRNASYNTHCYS"/>
</dbReference>
<evidence type="ECO:0000256" key="2">
    <source>
        <dbReference type="ARBA" id="ARBA00005594"/>
    </source>
</evidence>
<evidence type="ECO:0000256" key="13">
    <source>
        <dbReference type="HAMAP-Rule" id="MF_00041"/>
    </source>
</evidence>
<keyword evidence="8 13" id="KW-0862">Zinc</keyword>
<feature type="binding site" evidence="13">
    <location>
        <position position="234"/>
    </location>
    <ligand>
        <name>Zn(2+)</name>
        <dbReference type="ChEBI" id="CHEBI:29105"/>
    </ligand>
</feature>
<feature type="domain" description="Cysteinyl-tRNA synthetase class Ia DALR" evidence="14">
    <location>
        <begin position="339"/>
        <end position="407"/>
    </location>
</feature>
<comment type="subcellular location">
    <subcellularLocation>
        <location evidence="1 13">Cytoplasm</location>
    </subcellularLocation>
</comment>
<dbReference type="AlphaFoldDB" id="A0A0R0CN00"/>
<keyword evidence="9 13" id="KW-0067">ATP-binding</keyword>
<dbReference type="GO" id="GO:0008270">
    <property type="term" value="F:zinc ion binding"/>
    <property type="evidence" value="ECO:0007669"/>
    <property type="project" value="UniProtKB-UniRule"/>
</dbReference>
<evidence type="ECO:0000259" key="14">
    <source>
        <dbReference type="SMART" id="SM00840"/>
    </source>
</evidence>
<feature type="binding site" evidence="13">
    <location>
        <position position="209"/>
    </location>
    <ligand>
        <name>Zn(2+)</name>
        <dbReference type="ChEBI" id="CHEBI:29105"/>
    </ligand>
</feature>
<dbReference type="PANTHER" id="PTHR10890:SF3">
    <property type="entry name" value="CYSTEINE--TRNA LIGASE, CYTOPLASMIC"/>
    <property type="match status" value="1"/>
</dbReference>
<dbReference type="Gene3D" id="1.20.120.1910">
    <property type="entry name" value="Cysteine-tRNA ligase, C-terminal anti-codon recognition domain"/>
    <property type="match status" value="1"/>
</dbReference>
<comment type="cofactor">
    <cofactor evidence="13">
        <name>Zn(2+)</name>
        <dbReference type="ChEBI" id="CHEBI:29105"/>
    </cofactor>
    <text evidence="13">Binds 1 zinc ion per subunit.</text>
</comment>
<dbReference type="SUPFAM" id="SSF52374">
    <property type="entry name" value="Nucleotidylyl transferase"/>
    <property type="match status" value="1"/>
</dbReference>
<evidence type="ECO:0000256" key="6">
    <source>
        <dbReference type="ARBA" id="ARBA00022723"/>
    </source>
</evidence>
<dbReference type="Pfam" id="PF09190">
    <property type="entry name" value="DALR_2"/>
    <property type="match status" value="1"/>
</dbReference>
<dbReference type="GO" id="GO:0006423">
    <property type="term" value="P:cysteinyl-tRNA aminoacylation"/>
    <property type="evidence" value="ECO:0007669"/>
    <property type="project" value="UniProtKB-UniRule"/>
</dbReference>
<dbReference type="InterPro" id="IPR032678">
    <property type="entry name" value="tRNA-synt_1_cat_dom"/>
</dbReference>
<dbReference type="Gene3D" id="3.40.50.620">
    <property type="entry name" value="HUPs"/>
    <property type="match status" value="1"/>
</dbReference>
<dbReference type="FunFam" id="3.40.50.620:FF:000068">
    <property type="entry name" value="Cysteine--tRNA ligase"/>
    <property type="match status" value="1"/>
</dbReference>
<feature type="binding site" evidence="13">
    <location>
        <position position="270"/>
    </location>
    <ligand>
        <name>ATP</name>
        <dbReference type="ChEBI" id="CHEBI:30616"/>
    </ligand>
</feature>
<feature type="binding site" evidence="13">
    <location>
        <position position="238"/>
    </location>
    <ligand>
        <name>Zn(2+)</name>
        <dbReference type="ChEBI" id="CHEBI:29105"/>
    </ligand>
</feature>
<evidence type="ECO:0000256" key="8">
    <source>
        <dbReference type="ARBA" id="ARBA00022833"/>
    </source>
</evidence>
<dbReference type="CDD" id="cd00672">
    <property type="entry name" value="CysRS_core"/>
    <property type="match status" value="1"/>
</dbReference>
<keyword evidence="16" id="KW-1185">Reference proteome</keyword>
<evidence type="ECO:0000256" key="9">
    <source>
        <dbReference type="ARBA" id="ARBA00022840"/>
    </source>
</evidence>
<dbReference type="InterPro" id="IPR015803">
    <property type="entry name" value="Cys-tRNA-ligase"/>
</dbReference>
<evidence type="ECO:0000256" key="1">
    <source>
        <dbReference type="ARBA" id="ARBA00004496"/>
    </source>
</evidence>
<dbReference type="GO" id="GO:0005524">
    <property type="term" value="F:ATP binding"/>
    <property type="evidence" value="ECO:0007669"/>
    <property type="project" value="UniProtKB-UniRule"/>
</dbReference>
<evidence type="ECO:0000256" key="3">
    <source>
        <dbReference type="ARBA" id="ARBA00011245"/>
    </source>
</evidence>
<evidence type="ECO:0000256" key="11">
    <source>
        <dbReference type="ARBA" id="ARBA00023146"/>
    </source>
</evidence>
<dbReference type="InterPro" id="IPR009080">
    <property type="entry name" value="tRNAsynth_Ia_anticodon-bd"/>
</dbReference>
<evidence type="ECO:0000256" key="5">
    <source>
        <dbReference type="ARBA" id="ARBA00022598"/>
    </source>
</evidence>
<organism evidence="15 16">
    <name type="scientific">Pseudoxanthomonas dokdonensis</name>
    <dbReference type="NCBI Taxonomy" id="344882"/>
    <lineage>
        <taxon>Bacteria</taxon>
        <taxon>Pseudomonadati</taxon>
        <taxon>Pseudomonadota</taxon>
        <taxon>Gammaproteobacteria</taxon>
        <taxon>Lysobacterales</taxon>
        <taxon>Lysobacteraceae</taxon>
        <taxon>Pseudoxanthomonas</taxon>
    </lineage>
</organism>
<protein>
    <recommendedName>
        <fullName evidence="13">Cysteine--tRNA ligase</fullName>
        <ecNumber evidence="13">6.1.1.16</ecNumber>
    </recommendedName>
    <alternativeName>
        <fullName evidence="13">Cysteinyl-tRNA synthetase</fullName>
        <shortName evidence="13">CysRS</shortName>
    </alternativeName>
</protein>
<dbReference type="PATRIC" id="fig|344882.3.peg.2052"/>
<sequence>MSLRLHNNLTRRVEAFEPLDPTCPTMYVCGPTVYNYAHVGNARGPVVFDVLAALLRRRYGKLRYARNITDVDDKINAAARDQGVDISVITDHFAAIYRADMAALGVRAPDLEPAATAHIADIVAMIEQLIERGHAYAAEGHVLFSVATFADYGKLSRRAPEEMLAGARVEVAPYKRDAGDFVLWKPSDADQPGWDSPWGRGRPGWHIECSAMIAALFGDTIDIHAGGVDLQFPHHENEIAQSQCAHGGKTFSRYWLHNGMLNFAGSKMSKSVGNIERVHDLLGKHPPEALRYALLSAHYRQPLDWSDALIEQSVRTLDRLYGTLRDLAAFEVEATIPVSVEAALDDDLNTPQALAEIAALAAQARWVIANSGELGSAERAELANIKADLLGAGLALGLLQQDPAQWFAGDTSQDDDARIQALIDERTQAKQARDFARSDAIREQLAAEGILLEDTRDGVRWKRG</sequence>
<dbReference type="InterPro" id="IPR024909">
    <property type="entry name" value="Cys-tRNA/MSH_ligase"/>
</dbReference>
<dbReference type="STRING" id="344882.ABB29_03605"/>
<feature type="binding site" evidence="13">
    <location>
        <position position="29"/>
    </location>
    <ligand>
        <name>Zn(2+)</name>
        <dbReference type="ChEBI" id="CHEBI:29105"/>
    </ligand>
</feature>
<dbReference type="Proteomes" id="UP000052052">
    <property type="component" value="Unassembled WGS sequence"/>
</dbReference>
<comment type="subunit">
    <text evidence="3 13">Monomer.</text>
</comment>
<proteinExistence type="inferred from homology"/>
<name>A0A0R0CN00_9GAMM</name>
<dbReference type="InterPro" id="IPR015273">
    <property type="entry name" value="Cys-tRNA-synt_Ia_DALR"/>
</dbReference>
<keyword evidence="5 13" id="KW-0436">Ligase</keyword>
<dbReference type="SUPFAM" id="SSF47323">
    <property type="entry name" value="Anticodon-binding domain of a subclass of class I aminoacyl-tRNA synthetases"/>
    <property type="match status" value="1"/>
</dbReference>
<keyword evidence="4 13" id="KW-0963">Cytoplasm</keyword>
<dbReference type="EMBL" id="LDJL01000004">
    <property type="protein sequence ID" value="KRG70928.1"/>
    <property type="molecule type" value="Genomic_DNA"/>
</dbReference>
<comment type="catalytic activity">
    <reaction evidence="12 13">
        <text>tRNA(Cys) + L-cysteine + ATP = L-cysteinyl-tRNA(Cys) + AMP + diphosphate</text>
        <dbReference type="Rhea" id="RHEA:17773"/>
        <dbReference type="Rhea" id="RHEA-COMP:9661"/>
        <dbReference type="Rhea" id="RHEA-COMP:9679"/>
        <dbReference type="ChEBI" id="CHEBI:30616"/>
        <dbReference type="ChEBI" id="CHEBI:33019"/>
        <dbReference type="ChEBI" id="CHEBI:35235"/>
        <dbReference type="ChEBI" id="CHEBI:78442"/>
        <dbReference type="ChEBI" id="CHEBI:78517"/>
        <dbReference type="ChEBI" id="CHEBI:456215"/>
        <dbReference type="EC" id="6.1.1.16"/>
    </reaction>
</comment>